<accession>A0A1G7P7H3</accession>
<reference evidence="7 8" key="1">
    <citation type="submission" date="2016-10" db="EMBL/GenBank/DDBJ databases">
        <authorList>
            <person name="de Groot N.N."/>
        </authorList>
    </citation>
    <scope>NUCLEOTIDE SEQUENCE [LARGE SCALE GENOMIC DNA]</scope>
    <source>
        <strain evidence="7 8">BH539</strain>
    </source>
</reference>
<evidence type="ECO:0000256" key="2">
    <source>
        <dbReference type="PROSITE-ProRule" id="PRU00169"/>
    </source>
</evidence>
<dbReference type="Gene3D" id="3.40.50.2300">
    <property type="match status" value="1"/>
</dbReference>
<dbReference type="SUPFAM" id="SSF52172">
    <property type="entry name" value="CheY-like"/>
    <property type="match status" value="1"/>
</dbReference>
<dbReference type="SMART" id="SM00448">
    <property type="entry name" value="REC"/>
    <property type="match status" value="1"/>
</dbReference>
<feature type="domain" description="Response regulatory" evidence="5">
    <location>
        <begin position="2"/>
        <end position="116"/>
    </location>
</feature>
<dbReference type="PROSITE" id="PS50110">
    <property type="entry name" value="RESPONSE_REGULATORY"/>
    <property type="match status" value="1"/>
</dbReference>
<dbReference type="PANTHER" id="PTHR48111">
    <property type="entry name" value="REGULATOR OF RPOS"/>
    <property type="match status" value="1"/>
</dbReference>
<feature type="region of interest" description="Disordered" evidence="4">
    <location>
        <begin position="218"/>
        <end position="242"/>
    </location>
</feature>
<organism evidence="7 8">
    <name type="scientific">Onishia taeanensis</name>
    <dbReference type="NCBI Taxonomy" id="284577"/>
    <lineage>
        <taxon>Bacteria</taxon>
        <taxon>Pseudomonadati</taxon>
        <taxon>Pseudomonadota</taxon>
        <taxon>Gammaproteobacteria</taxon>
        <taxon>Oceanospirillales</taxon>
        <taxon>Halomonadaceae</taxon>
        <taxon>Onishia</taxon>
    </lineage>
</organism>
<gene>
    <name evidence="7" type="ORF">SAMN05216571_102166</name>
</gene>
<dbReference type="OrthoDB" id="9802426at2"/>
<evidence type="ECO:0000256" key="3">
    <source>
        <dbReference type="PROSITE-ProRule" id="PRU01091"/>
    </source>
</evidence>
<dbReference type="RefSeq" id="WP_092523131.1">
    <property type="nucleotide sequence ID" value="NZ_FNCI01000002.1"/>
</dbReference>
<evidence type="ECO:0000259" key="6">
    <source>
        <dbReference type="PROSITE" id="PS51755"/>
    </source>
</evidence>
<dbReference type="Gene3D" id="1.10.10.10">
    <property type="entry name" value="Winged helix-like DNA-binding domain superfamily/Winged helix DNA-binding domain"/>
    <property type="match status" value="1"/>
</dbReference>
<dbReference type="STRING" id="284577.SAMN05216571_102166"/>
<dbReference type="InterPro" id="IPR011006">
    <property type="entry name" value="CheY-like_superfamily"/>
</dbReference>
<dbReference type="CDD" id="cd00383">
    <property type="entry name" value="trans_reg_C"/>
    <property type="match status" value="1"/>
</dbReference>
<dbReference type="CDD" id="cd17624">
    <property type="entry name" value="REC_OmpR_PmrA-like"/>
    <property type="match status" value="1"/>
</dbReference>
<dbReference type="GO" id="GO:0032993">
    <property type="term" value="C:protein-DNA complex"/>
    <property type="evidence" value="ECO:0007669"/>
    <property type="project" value="TreeGrafter"/>
</dbReference>
<evidence type="ECO:0000256" key="1">
    <source>
        <dbReference type="ARBA" id="ARBA00023125"/>
    </source>
</evidence>
<dbReference type="SMART" id="SM00862">
    <property type="entry name" value="Trans_reg_C"/>
    <property type="match status" value="1"/>
</dbReference>
<proteinExistence type="predicted"/>
<feature type="domain" description="OmpR/PhoB-type" evidence="6">
    <location>
        <begin position="124"/>
        <end position="219"/>
    </location>
</feature>
<dbReference type="PROSITE" id="PS51755">
    <property type="entry name" value="OMPR_PHOB"/>
    <property type="match status" value="1"/>
</dbReference>
<dbReference type="EMBL" id="FNCI01000002">
    <property type="protein sequence ID" value="SDF82235.1"/>
    <property type="molecule type" value="Genomic_DNA"/>
</dbReference>
<protein>
    <submittedName>
        <fullName evidence="7">Two-component system, OmpR family, response regulator TctD</fullName>
    </submittedName>
</protein>
<feature type="modified residue" description="4-aspartylphosphate" evidence="2">
    <location>
        <position position="51"/>
    </location>
</feature>
<keyword evidence="8" id="KW-1185">Reference proteome</keyword>
<feature type="DNA-binding region" description="OmpR/PhoB-type" evidence="3">
    <location>
        <begin position="124"/>
        <end position="219"/>
    </location>
</feature>
<dbReference type="Pfam" id="PF00486">
    <property type="entry name" value="Trans_reg_C"/>
    <property type="match status" value="1"/>
</dbReference>
<keyword evidence="1 3" id="KW-0238">DNA-binding</keyword>
<dbReference type="InterPro" id="IPR001867">
    <property type="entry name" value="OmpR/PhoB-type_DNA-bd"/>
</dbReference>
<dbReference type="InterPro" id="IPR036388">
    <property type="entry name" value="WH-like_DNA-bd_sf"/>
</dbReference>
<evidence type="ECO:0000259" key="5">
    <source>
        <dbReference type="PROSITE" id="PS50110"/>
    </source>
</evidence>
<dbReference type="InterPro" id="IPR039420">
    <property type="entry name" value="WalR-like"/>
</dbReference>
<dbReference type="GO" id="GO:0006355">
    <property type="term" value="P:regulation of DNA-templated transcription"/>
    <property type="evidence" value="ECO:0007669"/>
    <property type="project" value="InterPro"/>
</dbReference>
<keyword evidence="2" id="KW-0597">Phosphoprotein</keyword>
<sequence>MRLLVIEDDPLIARSLEHALQPLGNTVEVFRTYAEAQAALRHDRFDLILLDLGLPDGDGLDLLAALRDRGDTTPVLILTARDGVDDRVSGLDLGADDYLAKPFSLAELEARVRALLRRSQQRSDNRLRFSRLSFDPATGTAALDDTPMALPRRELLLMEGLLLHAGSIAPRETLERRLFGFDEVGSNALEVYVSRLRKRLQNTGLKIRTFRGLGYRLEEDQAQGREQGREEGREQGREDETA</sequence>
<dbReference type="GO" id="GO:0000156">
    <property type="term" value="F:phosphorelay response regulator activity"/>
    <property type="evidence" value="ECO:0007669"/>
    <property type="project" value="TreeGrafter"/>
</dbReference>
<dbReference type="Pfam" id="PF00072">
    <property type="entry name" value="Response_reg"/>
    <property type="match status" value="1"/>
</dbReference>
<evidence type="ECO:0000256" key="4">
    <source>
        <dbReference type="SAM" id="MobiDB-lite"/>
    </source>
</evidence>
<dbReference type="GO" id="GO:0005829">
    <property type="term" value="C:cytosol"/>
    <property type="evidence" value="ECO:0007669"/>
    <property type="project" value="TreeGrafter"/>
</dbReference>
<name>A0A1G7P7H3_9GAMM</name>
<dbReference type="PANTHER" id="PTHR48111:SF36">
    <property type="entry name" value="TRANSCRIPTIONAL REGULATORY PROTEIN CUTR"/>
    <property type="match status" value="1"/>
</dbReference>
<dbReference type="AlphaFoldDB" id="A0A1G7P7H3"/>
<dbReference type="Proteomes" id="UP000198641">
    <property type="component" value="Unassembled WGS sequence"/>
</dbReference>
<dbReference type="GO" id="GO:0000976">
    <property type="term" value="F:transcription cis-regulatory region binding"/>
    <property type="evidence" value="ECO:0007669"/>
    <property type="project" value="TreeGrafter"/>
</dbReference>
<dbReference type="InterPro" id="IPR001789">
    <property type="entry name" value="Sig_transdc_resp-reg_receiver"/>
</dbReference>
<dbReference type="Gene3D" id="6.10.250.690">
    <property type="match status" value="1"/>
</dbReference>
<evidence type="ECO:0000313" key="7">
    <source>
        <dbReference type="EMBL" id="SDF82235.1"/>
    </source>
</evidence>
<evidence type="ECO:0000313" key="8">
    <source>
        <dbReference type="Proteomes" id="UP000198641"/>
    </source>
</evidence>